<evidence type="ECO:0000313" key="3">
    <source>
        <dbReference type="Proteomes" id="UP001229421"/>
    </source>
</evidence>
<dbReference type="InterPro" id="IPR036047">
    <property type="entry name" value="F-box-like_dom_sf"/>
</dbReference>
<organism evidence="2 3">
    <name type="scientific">Tagetes erecta</name>
    <name type="common">African marigold</name>
    <dbReference type="NCBI Taxonomy" id="13708"/>
    <lineage>
        <taxon>Eukaryota</taxon>
        <taxon>Viridiplantae</taxon>
        <taxon>Streptophyta</taxon>
        <taxon>Embryophyta</taxon>
        <taxon>Tracheophyta</taxon>
        <taxon>Spermatophyta</taxon>
        <taxon>Magnoliopsida</taxon>
        <taxon>eudicotyledons</taxon>
        <taxon>Gunneridae</taxon>
        <taxon>Pentapetalae</taxon>
        <taxon>asterids</taxon>
        <taxon>campanulids</taxon>
        <taxon>Asterales</taxon>
        <taxon>Asteraceae</taxon>
        <taxon>Asteroideae</taxon>
        <taxon>Heliantheae alliance</taxon>
        <taxon>Tageteae</taxon>
        <taxon>Tagetes</taxon>
    </lineage>
</organism>
<dbReference type="EMBL" id="JAUHHV010000009">
    <property type="protein sequence ID" value="KAK1413391.1"/>
    <property type="molecule type" value="Genomic_DNA"/>
</dbReference>
<dbReference type="PANTHER" id="PTHR47590:SF6">
    <property type="entry name" value="KELCH-TYPE BETA PROPELLER"/>
    <property type="match status" value="1"/>
</dbReference>
<dbReference type="SUPFAM" id="SSF81383">
    <property type="entry name" value="F-box domain"/>
    <property type="match status" value="1"/>
</dbReference>
<dbReference type="AlphaFoldDB" id="A0AAD8K1L6"/>
<sequence length="400" mass="44299">MICSLKKSTDTNDGQTTVNHHEDHPLLPGLPNHLAQTILSTIHPSLLSAVCRRWRHLIYTPHFPPFLSLYAIVANNNSNNNSNSNNNNNNSRPNLSNSINFFMFNPISAKWNPLPLPTTDPPLRLLHRHPSFISRTLTVQALTVAGCLVLIAATGHDFLPALSRPLVYDPLTGEWCDGPPLSNPRRWCAAGCFRDVVYVASGVGAHYRGEVARMVEKWDVKRSRQCNKLSELKDEWRWEAVAGLKDGRFSREAVEAVGYKGKICMVNVKGNLAGKEGVVYDIEKNKWEKMPRGMVEGWNGAVGVAEEDVMYVVDEEKGCVKKYDDENDCWQEVVQGSDLLKGAENMAVGGGKICVVSGGGGRITVVDVAAEPGRMWVVDPPLPESEVISVHILRRPCTRL</sequence>
<dbReference type="Gene3D" id="2.120.10.80">
    <property type="entry name" value="Kelch-type beta propeller"/>
    <property type="match status" value="1"/>
</dbReference>
<name>A0AAD8K1L6_TARER</name>
<dbReference type="Proteomes" id="UP001229421">
    <property type="component" value="Unassembled WGS sequence"/>
</dbReference>
<reference evidence="2" key="1">
    <citation type="journal article" date="2023" name="bioRxiv">
        <title>Improved chromosome-level genome assembly for marigold (Tagetes erecta).</title>
        <authorList>
            <person name="Jiang F."/>
            <person name="Yuan L."/>
            <person name="Wang S."/>
            <person name="Wang H."/>
            <person name="Xu D."/>
            <person name="Wang A."/>
            <person name="Fan W."/>
        </authorList>
    </citation>
    <scope>NUCLEOTIDE SEQUENCE</scope>
    <source>
        <strain evidence="2">WSJ</strain>
        <tissue evidence="2">Leaf</tissue>
    </source>
</reference>
<dbReference type="SUPFAM" id="SSF117281">
    <property type="entry name" value="Kelch motif"/>
    <property type="match status" value="1"/>
</dbReference>
<evidence type="ECO:0008006" key="4">
    <source>
        <dbReference type="Google" id="ProtNLM"/>
    </source>
</evidence>
<comment type="caution">
    <text evidence="2">The sequence shown here is derived from an EMBL/GenBank/DDBJ whole genome shotgun (WGS) entry which is preliminary data.</text>
</comment>
<evidence type="ECO:0000313" key="2">
    <source>
        <dbReference type="EMBL" id="KAK1413391.1"/>
    </source>
</evidence>
<feature type="region of interest" description="Disordered" evidence="1">
    <location>
        <begin position="1"/>
        <end position="25"/>
    </location>
</feature>
<dbReference type="InterPro" id="IPR015915">
    <property type="entry name" value="Kelch-typ_b-propeller"/>
</dbReference>
<keyword evidence="3" id="KW-1185">Reference proteome</keyword>
<proteinExistence type="predicted"/>
<evidence type="ECO:0000256" key="1">
    <source>
        <dbReference type="SAM" id="MobiDB-lite"/>
    </source>
</evidence>
<gene>
    <name evidence="2" type="ORF">QVD17_35163</name>
</gene>
<protein>
    <recommendedName>
        <fullName evidence="4">F-box/kelch-repeat protein SKIP25</fullName>
    </recommendedName>
</protein>
<dbReference type="PANTHER" id="PTHR47590">
    <property type="entry name" value="F-BOX/KELCH-REPEAT PROTEIN SKIP25"/>
    <property type="match status" value="1"/>
</dbReference>
<accession>A0AAD8K1L6</accession>